<comment type="caution">
    <text evidence="1">The sequence shown here is derived from an EMBL/GenBank/DDBJ whole genome shotgun (WGS) entry which is preliminary data.</text>
</comment>
<keyword evidence="2" id="KW-1185">Reference proteome</keyword>
<gene>
    <name evidence="1" type="ORF">C7B64_01860</name>
</gene>
<evidence type="ECO:0000313" key="2">
    <source>
        <dbReference type="Proteomes" id="UP000238762"/>
    </source>
</evidence>
<evidence type="ECO:0000313" key="1">
    <source>
        <dbReference type="EMBL" id="PSB04859.1"/>
    </source>
</evidence>
<accession>A0A2T1C9D5</accession>
<name>A0A2T1C9D5_9CYAN</name>
<evidence type="ECO:0008006" key="3">
    <source>
        <dbReference type="Google" id="ProtNLM"/>
    </source>
</evidence>
<dbReference type="EMBL" id="PVWJ01000006">
    <property type="protein sequence ID" value="PSB04859.1"/>
    <property type="molecule type" value="Genomic_DNA"/>
</dbReference>
<dbReference type="AlphaFoldDB" id="A0A2T1C9D5"/>
<protein>
    <recommendedName>
        <fullName evidence="3">DUF1152 domain-containing protein</fullName>
    </recommendedName>
</protein>
<organism evidence="1 2">
    <name type="scientific">Merismopedia glauca CCAP 1448/3</name>
    <dbReference type="NCBI Taxonomy" id="1296344"/>
    <lineage>
        <taxon>Bacteria</taxon>
        <taxon>Bacillati</taxon>
        <taxon>Cyanobacteriota</taxon>
        <taxon>Cyanophyceae</taxon>
        <taxon>Synechococcales</taxon>
        <taxon>Merismopediaceae</taxon>
        <taxon>Merismopedia</taxon>
    </lineage>
</organism>
<dbReference type="Proteomes" id="UP000238762">
    <property type="component" value="Unassembled WGS sequence"/>
</dbReference>
<reference evidence="1 2" key="1">
    <citation type="submission" date="2018-02" db="EMBL/GenBank/DDBJ databases">
        <authorList>
            <person name="Cohen D.B."/>
            <person name="Kent A.D."/>
        </authorList>
    </citation>
    <scope>NUCLEOTIDE SEQUENCE [LARGE SCALE GENOMIC DNA]</scope>
    <source>
        <strain evidence="1 2">CCAP 1448/3</strain>
    </source>
</reference>
<dbReference type="OrthoDB" id="182205at2"/>
<dbReference type="RefSeq" id="WP_106286964.1">
    <property type="nucleotide sequence ID" value="NZ_CAWNTC010000143.1"/>
</dbReference>
<sequence>MQLRNLPLFDELKPAQNILLAGAGGGFDIFCGLPLYFALKALGKNVYLANLSFSYLPEIEPRLSPSLSKVTADTPLSNTYFPGKYLSDWFRKQGEEVPIYCFERTGFKPLLASYQALVKELSILAGNYGDYHVTPRTQGSKLWINPLMSLYWCFRFSEVAREIVYLEGIKQTETFTDVLFLMEGVQSRINHLRRWENIPI</sequence>
<reference evidence="1 2" key="2">
    <citation type="submission" date="2018-03" db="EMBL/GenBank/DDBJ databases">
        <title>The ancient ancestry and fast evolution of plastids.</title>
        <authorList>
            <person name="Moore K.R."/>
            <person name="Magnabosco C."/>
            <person name="Momper L."/>
            <person name="Gold D.A."/>
            <person name="Bosak T."/>
            <person name="Fournier G.P."/>
        </authorList>
    </citation>
    <scope>NUCLEOTIDE SEQUENCE [LARGE SCALE GENOMIC DNA]</scope>
    <source>
        <strain evidence="1 2">CCAP 1448/3</strain>
    </source>
</reference>
<proteinExistence type="predicted"/>